<dbReference type="Pfam" id="PF12799">
    <property type="entry name" value="LRR_4"/>
    <property type="match status" value="1"/>
</dbReference>
<dbReference type="PANTHER" id="PTHR48060">
    <property type="entry name" value="DNA DAMAGE-REPAIR/TOLERATION PROTEIN DRT100"/>
    <property type="match status" value="1"/>
</dbReference>
<dbReference type="OrthoDB" id="1740002at2759"/>
<evidence type="ECO:0000256" key="5">
    <source>
        <dbReference type="ARBA" id="ARBA00023136"/>
    </source>
</evidence>
<gene>
    <name evidence="8" type="ORF">CTI12_AA516190</name>
</gene>
<protein>
    <submittedName>
        <fullName evidence="8">Leucine-rich receptor-like protein kinase family protein</fullName>
    </submittedName>
</protein>
<comment type="caution">
    <text evidence="8">The sequence shown here is derived from an EMBL/GenBank/DDBJ whole genome shotgun (WGS) entry which is preliminary data.</text>
</comment>
<name>A0A2U1L9E3_ARTAN</name>
<evidence type="ECO:0000259" key="7">
    <source>
        <dbReference type="Pfam" id="PF08263"/>
    </source>
</evidence>
<dbReference type="Gene3D" id="3.80.10.10">
    <property type="entry name" value="Ribonuclease Inhibitor"/>
    <property type="match status" value="1"/>
</dbReference>
<dbReference type="GO" id="GO:0016020">
    <property type="term" value="C:membrane"/>
    <property type="evidence" value="ECO:0007669"/>
    <property type="project" value="UniProtKB-SubCell"/>
</dbReference>
<evidence type="ECO:0000256" key="2">
    <source>
        <dbReference type="ARBA" id="ARBA00022614"/>
    </source>
</evidence>
<keyword evidence="5" id="KW-0472">Membrane</keyword>
<proteinExistence type="predicted"/>
<dbReference type="GO" id="GO:0016301">
    <property type="term" value="F:kinase activity"/>
    <property type="evidence" value="ECO:0007669"/>
    <property type="project" value="UniProtKB-KW"/>
</dbReference>
<dbReference type="PROSITE" id="PS51450">
    <property type="entry name" value="LRR"/>
    <property type="match status" value="1"/>
</dbReference>
<dbReference type="InterPro" id="IPR025875">
    <property type="entry name" value="Leu-rich_rpt_4"/>
</dbReference>
<dbReference type="SUPFAM" id="SSF52058">
    <property type="entry name" value="L domain-like"/>
    <property type="match status" value="1"/>
</dbReference>
<feature type="signal peptide" evidence="6">
    <location>
        <begin position="1"/>
        <end position="22"/>
    </location>
</feature>
<accession>A0A2U1L9E3</accession>
<evidence type="ECO:0000313" key="8">
    <source>
        <dbReference type="EMBL" id="PWA45606.1"/>
    </source>
</evidence>
<evidence type="ECO:0000256" key="6">
    <source>
        <dbReference type="SAM" id="SignalP"/>
    </source>
</evidence>
<keyword evidence="8" id="KW-0418">Kinase</keyword>
<dbReference type="PANTHER" id="PTHR48060:SF21">
    <property type="entry name" value="L DOMAIN-LIKE PROTEIN"/>
    <property type="match status" value="1"/>
</dbReference>
<dbReference type="AlphaFoldDB" id="A0A2U1L9E3"/>
<reference evidence="8 9" key="1">
    <citation type="journal article" date="2018" name="Mol. Plant">
        <title>The genome of Artemisia annua provides insight into the evolution of Asteraceae family and artemisinin biosynthesis.</title>
        <authorList>
            <person name="Shen Q."/>
            <person name="Zhang L."/>
            <person name="Liao Z."/>
            <person name="Wang S."/>
            <person name="Yan T."/>
            <person name="Shi P."/>
            <person name="Liu M."/>
            <person name="Fu X."/>
            <person name="Pan Q."/>
            <person name="Wang Y."/>
            <person name="Lv Z."/>
            <person name="Lu X."/>
            <person name="Zhang F."/>
            <person name="Jiang W."/>
            <person name="Ma Y."/>
            <person name="Chen M."/>
            <person name="Hao X."/>
            <person name="Li L."/>
            <person name="Tang Y."/>
            <person name="Lv G."/>
            <person name="Zhou Y."/>
            <person name="Sun X."/>
            <person name="Brodelius P.E."/>
            <person name="Rose J.K.C."/>
            <person name="Tang K."/>
        </authorList>
    </citation>
    <scope>NUCLEOTIDE SEQUENCE [LARGE SCALE GENOMIC DNA]</scope>
    <source>
        <strain evidence="9">cv. Huhao1</strain>
        <tissue evidence="8">Leaf</tissue>
    </source>
</reference>
<organism evidence="8 9">
    <name type="scientific">Artemisia annua</name>
    <name type="common">Sweet wormwood</name>
    <dbReference type="NCBI Taxonomy" id="35608"/>
    <lineage>
        <taxon>Eukaryota</taxon>
        <taxon>Viridiplantae</taxon>
        <taxon>Streptophyta</taxon>
        <taxon>Embryophyta</taxon>
        <taxon>Tracheophyta</taxon>
        <taxon>Spermatophyta</taxon>
        <taxon>Magnoliopsida</taxon>
        <taxon>eudicotyledons</taxon>
        <taxon>Gunneridae</taxon>
        <taxon>Pentapetalae</taxon>
        <taxon>asterids</taxon>
        <taxon>campanulids</taxon>
        <taxon>Asterales</taxon>
        <taxon>Asteraceae</taxon>
        <taxon>Asteroideae</taxon>
        <taxon>Anthemideae</taxon>
        <taxon>Artemisiinae</taxon>
        <taxon>Artemisia</taxon>
    </lineage>
</organism>
<evidence type="ECO:0000313" key="9">
    <source>
        <dbReference type="Proteomes" id="UP000245207"/>
    </source>
</evidence>
<keyword evidence="9" id="KW-1185">Reference proteome</keyword>
<dbReference type="Pfam" id="PF08263">
    <property type="entry name" value="LRRNT_2"/>
    <property type="match status" value="1"/>
</dbReference>
<evidence type="ECO:0000256" key="4">
    <source>
        <dbReference type="ARBA" id="ARBA00022737"/>
    </source>
</evidence>
<sequence length="186" mass="20495">MSKSTLLVFCFFLFSLPPLCCSSSPSEEVNALLQLKKEFDDPFNYLDSWKVTDSPCSFYGVSCDNQTGQVIQISLDYNSLTGKISPAVSALDSLQSLIIPSNFISGELPASIVNCTHLRVLNASSNNITGPLPDLSKLINLEVLDISDNYFAGKFPAWVGSNLSCTNRIIRSHRRPWLALPRKAIM</sequence>
<comment type="subcellular location">
    <subcellularLocation>
        <location evidence="1">Membrane</location>
    </subcellularLocation>
</comment>
<dbReference type="STRING" id="35608.A0A2U1L9E3"/>
<dbReference type="InterPro" id="IPR013210">
    <property type="entry name" value="LRR_N_plant-typ"/>
</dbReference>
<dbReference type="Proteomes" id="UP000245207">
    <property type="component" value="Unassembled WGS sequence"/>
</dbReference>
<keyword evidence="8" id="KW-0675">Receptor</keyword>
<keyword evidence="3 6" id="KW-0732">Signal</keyword>
<feature type="domain" description="Leucine-rich repeat-containing N-terminal plant-type" evidence="7">
    <location>
        <begin position="26"/>
        <end position="64"/>
    </location>
</feature>
<dbReference type="FunFam" id="3.80.10.10:FF:000400">
    <property type="entry name" value="Nuclear pore complex protein NUP107"/>
    <property type="match status" value="1"/>
</dbReference>
<keyword evidence="4" id="KW-0677">Repeat</keyword>
<dbReference type="InterPro" id="IPR001611">
    <property type="entry name" value="Leu-rich_rpt"/>
</dbReference>
<dbReference type="InterPro" id="IPR053211">
    <property type="entry name" value="DNA_repair-toleration"/>
</dbReference>
<evidence type="ECO:0000256" key="1">
    <source>
        <dbReference type="ARBA" id="ARBA00004370"/>
    </source>
</evidence>
<keyword evidence="8" id="KW-0808">Transferase</keyword>
<dbReference type="EMBL" id="PKPP01010676">
    <property type="protein sequence ID" value="PWA45606.1"/>
    <property type="molecule type" value="Genomic_DNA"/>
</dbReference>
<keyword evidence="2" id="KW-0433">Leucine-rich repeat</keyword>
<feature type="chain" id="PRO_5015507382" evidence="6">
    <location>
        <begin position="23"/>
        <end position="186"/>
    </location>
</feature>
<evidence type="ECO:0000256" key="3">
    <source>
        <dbReference type="ARBA" id="ARBA00022729"/>
    </source>
</evidence>
<dbReference type="InterPro" id="IPR032675">
    <property type="entry name" value="LRR_dom_sf"/>
</dbReference>